<evidence type="ECO:0000313" key="3">
    <source>
        <dbReference type="Proteomes" id="UP000534107"/>
    </source>
</evidence>
<dbReference type="AlphaFoldDB" id="A0A7K9HL65"/>
<dbReference type="Proteomes" id="UP000534107">
    <property type="component" value="Unassembled WGS sequence"/>
</dbReference>
<feature type="non-terminal residue" evidence="2">
    <location>
        <position position="1"/>
    </location>
</feature>
<feature type="domain" description="CCDC81 HU" evidence="1">
    <location>
        <begin position="11"/>
        <end position="88"/>
    </location>
</feature>
<evidence type="ECO:0000259" key="1">
    <source>
        <dbReference type="Pfam" id="PF14908"/>
    </source>
</evidence>
<evidence type="ECO:0000313" key="2">
    <source>
        <dbReference type="EMBL" id="NXH14591.1"/>
    </source>
</evidence>
<protein>
    <submittedName>
        <fullName evidence="2">CCD81 protein</fullName>
    </submittedName>
</protein>
<comment type="caution">
    <text evidence="2">The sequence shown here is derived from an EMBL/GenBank/DDBJ whole genome shotgun (WGS) entry which is preliminary data.</text>
</comment>
<sequence>AKMMKYVLLKPEELPTLKKLTTSEICKVWAGTSQYIWRQLLQKRAVEIGVGTFALIPMCATVGENKGLPVERPVFQLCKYMKKYYRIKCAKSIIPDETPCIQLDFEQIATDIPFHQEIMEWCIRETLLLFAAALRDKKEVEFSF</sequence>
<dbReference type="Pfam" id="PF14908">
    <property type="entry name" value="HU-CCDC81_euk_1"/>
    <property type="match status" value="1"/>
</dbReference>
<keyword evidence="3" id="KW-1185">Reference proteome</keyword>
<dbReference type="OrthoDB" id="125906at2759"/>
<dbReference type="InterPro" id="IPR028034">
    <property type="entry name" value="HU-CCDC81"/>
</dbReference>
<dbReference type="PANTHER" id="PTHR14362:SF2">
    <property type="entry name" value="COILED-COIL DOMAIN-CONTAINING PROTEIN 81"/>
    <property type="match status" value="1"/>
</dbReference>
<organism evidence="2 3">
    <name type="scientific">Bucco capensis</name>
    <name type="common">collared puffbird</name>
    <dbReference type="NCBI Taxonomy" id="135168"/>
    <lineage>
        <taxon>Eukaryota</taxon>
        <taxon>Metazoa</taxon>
        <taxon>Chordata</taxon>
        <taxon>Craniata</taxon>
        <taxon>Vertebrata</taxon>
        <taxon>Euteleostomi</taxon>
        <taxon>Archelosauria</taxon>
        <taxon>Archosauria</taxon>
        <taxon>Dinosauria</taxon>
        <taxon>Saurischia</taxon>
        <taxon>Theropoda</taxon>
        <taxon>Coelurosauria</taxon>
        <taxon>Aves</taxon>
        <taxon>Neognathae</taxon>
        <taxon>Neoaves</taxon>
        <taxon>Telluraves</taxon>
        <taxon>Coraciimorphae</taxon>
        <taxon>Piciformes</taxon>
        <taxon>Bucconidae</taxon>
        <taxon>Bucco</taxon>
    </lineage>
</organism>
<dbReference type="GO" id="GO:0005815">
    <property type="term" value="C:microtubule organizing center"/>
    <property type="evidence" value="ECO:0007669"/>
    <property type="project" value="TreeGrafter"/>
</dbReference>
<dbReference type="InterPro" id="IPR026295">
    <property type="entry name" value="CCD81"/>
</dbReference>
<feature type="non-terminal residue" evidence="2">
    <location>
        <position position="144"/>
    </location>
</feature>
<reference evidence="2 3" key="1">
    <citation type="submission" date="2019-09" db="EMBL/GenBank/DDBJ databases">
        <title>Bird 10,000 Genomes (B10K) Project - Family phase.</title>
        <authorList>
            <person name="Zhang G."/>
        </authorList>
    </citation>
    <scope>NUCLEOTIDE SEQUENCE [LARGE SCALE GENOMIC DNA]</scope>
    <source>
        <strain evidence="2">B10K-DU-001-16</strain>
        <tissue evidence="2">Muscle</tissue>
    </source>
</reference>
<accession>A0A7K9HL65</accession>
<gene>
    <name evidence="2" type="primary">Ccdc81_0</name>
    <name evidence="2" type="ORF">BUCCAP_R11619</name>
</gene>
<name>A0A7K9HL65_9PICI</name>
<dbReference type="PANTHER" id="PTHR14362">
    <property type="entry name" value="COILED-COIL DOMAIN-CONTAINING PROTEIN 81"/>
    <property type="match status" value="1"/>
</dbReference>
<dbReference type="EMBL" id="VWZO01008827">
    <property type="protein sequence ID" value="NXH14591.1"/>
    <property type="molecule type" value="Genomic_DNA"/>
</dbReference>
<proteinExistence type="predicted"/>